<keyword evidence="2" id="KW-1185">Reference proteome</keyword>
<sequence>MTTTPKAAMFEIKSNRVQSLMHLLEFVQSSMCCIVRRRPSWGTGLESFVGLWA</sequence>
<dbReference type="OrthoDB" id="10467979at2759"/>
<feature type="non-terminal residue" evidence="1">
    <location>
        <position position="53"/>
    </location>
</feature>
<accession>A0A7J9HZG0</accession>
<comment type="caution">
    <text evidence="1">The sequence shown here is derived from an EMBL/GenBank/DDBJ whole genome shotgun (WGS) entry which is preliminary data.</text>
</comment>
<gene>
    <name evidence="1" type="ORF">Gohar_021019</name>
</gene>
<evidence type="ECO:0000313" key="2">
    <source>
        <dbReference type="Proteomes" id="UP000593560"/>
    </source>
</evidence>
<reference evidence="1 2" key="1">
    <citation type="journal article" date="2019" name="Genome Biol. Evol.">
        <title>Insights into the evolution of the New World diploid cottons (Gossypium, subgenus Houzingenia) based on genome sequencing.</title>
        <authorList>
            <person name="Grover C.E."/>
            <person name="Arick M.A. 2nd"/>
            <person name="Thrash A."/>
            <person name="Conover J.L."/>
            <person name="Sanders W.S."/>
            <person name="Peterson D.G."/>
            <person name="Frelichowski J.E."/>
            <person name="Scheffler J.A."/>
            <person name="Scheffler B.E."/>
            <person name="Wendel J.F."/>
        </authorList>
    </citation>
    <scope>NUCLEOTIDE SEQUENCE [LARGE SCALE GENOMIC DNA]</scope>
    <source>
        <strain evidence="1">0</strain>
        <tissue evidence="1">Leaf</tissue>
    </source>
</reference>
<dbReference type="Proteomes" id="UP000593560">
    <property type="component" value="Unassembled WGS sequence"/>
</dbReference>
<protein>
    <submittedName>
        <fullName evidence="1">Uncharacterized protein</fullName>
    </submittedName>
</protein>
<evidence type="ECO:0000313" key="1">
    <source>
        <dbReference type="EMBL" id="MBA0815257.1"/>
    </source>
</evidence>
<dbReference type="EMBL" id="JABFAD010000012">
    <property type="protein sequence ID" value="MBA0815257.1"/>
    <property type="molecule type" value="Genomic_DNA"/>
</dbReference>
<dbReference type="AlphaFoldDB" id="A0A7J9HZG0"/>
<proteinExistence type="predicted"/>
<name>A0A7J9HZG0_9ROSI</name>
<organism evidence="1 2">
    <name type="scientific">Gossypium harknessii</name>
    <dbReference type="NCBI Taxonomy" id="34285"/>
    <lineage>
        <taxon>Eukaryota</taxon>
        <taxon>Viridiplantae</taxon>
        <taxon>Streptophyta</taxon>
        <taxon>Embryophyta</taxon>
        <taxon>Tracheophyta</taxon>
        <taxon>Spermatophyta</taxon>
        <taxon>Magnoliopsida</taxon>
        <taxon>eudicotyledons</taxon>
        <taxon>Gunneridae</taxon>
        <taxon>Pentapetalae</taxon>
        <taxon>rosids</taxon>
        <taxon>malvids</taxon>
        <taxon>Malvales</taxon>
        <taxon>Malvaceae</taxon>
        <taxon>Malvoideae</taxon>
        <taxon>Gossypium</taxon>
    </lineage>
</organism>